<gene>
    <name evidence="2" type="ORF">Enr10x_47460</name>
    <name evidence="3" type="ORF">Pan153_48850</name>
</gene>
<dbReference type="OrthoDB" id="2990352at2"/>
<dbReference type="Proteomes" id="UP000320839">
    <property type="component" value="Chromosome"/>
</dbReference>
<feature type="transmembrane region" description="Helical" evidence="1">
    <location>
        <begin position="53"/>
        <end position="77"/>
    </location>
</feature>
<accession>A0A518FV46</accession>
<evidence type="ECO:0000313" key="4">
    <source>
        <dbReference type="Proteomes" id="UP000315647"/>
    </source>
</evidence>
<organism evidence="2 4">
    <name type="scientific">Gimesia panareensis</name>
    <dbReference type="NCBI Taxonomy" id="2527978"/>
    <lineage>
        <taxon>Bacteria</taxon>
        <taxon>Pseudomonadati</taxon>
        <taxon>Planctomycetota</taxon>
        <taxon>Planctomycetia</taxon>
        <taxon>Planctomycetales</taxon>
        <taxon>Planctomycetaceae</taxon>
        <taxon>Gimesia</taxon>
    </lineage>
</organism>
<dbReference type="Pfam" id="PF14163">
    <property type="entry name" value="SieB"/>
    <property type="match status" value="1"/>
</dbReference>
<keyword evidence="1" id="KW-1133">Transmembrane helix</keyword>
<keyword evidence="4" id="KW-1185">Reference proteome</keyword>
<evidence type="ECO:0000313" key="5">
    <source>
        <dbReference type="Proteomes" id="UP000320839"/>
    </source>
</evidence>
<reference evidence="2 4" key="1">
    <citation type="submission" date="2019-03" db="EMBL/GenBank/DDBJ databases">
        <title>Deep-cultivation of Planctomycetes and their phenomic and genomic characterization uncovers novel biology.</title>
        <authorList>
            <person name="Wiegand S."/>
            <person name="Jogler M."/>
            <person name="Boedeker C."/>
            <person name="Pinto D."/>
            <person name="Vollmers J."/>
            <person name="Rivas-Marin E."/>
            <person name="Kohn T."/>
            <person name="Peeters S.H."/>
            <person name="Heuer A."/>
            <person name="Rast P."/>
            <person name="Oberbeckmann S."/>
            <person name="Bunk B."/>
            <person name="Jeske O."/>
            <person name="Meyerdierks A."/>
            <person name="Storesund J.E."/>
            <person name="Kallscheuer N."/>
            <person name="Luecker S."/>
            <person name="Lage O.M."/>
            <person name="Pohl T."/>
            <person name="Merkel B.J."/>
            <person name="Hornburger P."/>
            <person name="Mueller R.-W."/>
            <person name="Bruemmer F."/>
            <person name="Labrenz M."/>
            <person name="Spormann A.M."/>
            <person name="Op den Camp H."/>
            <person name="Overmann J."/>
            <person name="Amann R."/>
            <person name="Jetten M.S.M."/>
            <person name="Mascher T."/>
            <person name="Medema M.H."/>
            <person name="Devos D.P."/>
            <person name="Kaster A.-K."/>
            <person name="Ovreas L."/>
            <person name="Rohde M."/>
            <person name="Galperin M.Y."/>
            <person name="Jogler C."/>
        </authorList>
    </citation>
    <scope>NUCLEOTIDE SEQUENCE [LARGE SCALE GENOMIC DNA]</scope>
    <source>
        <strain evidence="2 4">Enr10</strain>
        <strain evidence="3 5">Pan153</strain>
    </source>
</reference>
<accession>A0A518ACM0</accession>
<accession>A0A517QCP3</accession>
<dbReference type="InterPro" id="IPR025982">
    <property type="entry name" value="SieB"/>
</dbReference>
<evidence type="ECO:0008006" key="6">
    <source>
        <dbReference type="Google" id="ProtNLM"/>
    </source>
</evidence>
<protein>
    <recommendedName>
        <fullName evidence="6">Superinfection exclusion protein B</fullName>
    </recommendedName>
</protein>
<dbReference type="EMBL" id="CP037421">
    <property type="protein sequence ID" value="QDT29393.1"/>
    <property type="molecule type" value="Genomic_DNA"/>
</dbReference>
<proteinExistence type="predicted"/>
<evidence type="ECO:0000256" key="1">
    <source>
        <dbReference type="SAM" id="Phobius"/>
    </source>
</evidence>
<dbReference type="AlphaFoldDB" id="A0A517QCP3"/>
<sequence length="181" mass="20323">MLEKLTAFTESLSRIPAALLVALIATISIILFVPESIANTLSIDGFREQFRVYLGPSLLLLIAIACVRLAQLPINIWKAKKLLAQRQETLHNLTSQEKGYPSKYIFDDHNTINVGLNDGVMAGLEYKRIVYRASNTGTVENGFPFNLHDWAREYLKQNSHLLEGAIGSPRTPDEILRDDGW</sequence>
<evidence type="ECO:0000313" key="3">
    <source>
        <dbReference type="EMBL" id="QDV20212.1"/>
    </source>
</evidence>
<keyword evidence="1" id="KW-0812">Transmembrane</keyword>
<dbReference type="RefSeq" id="WP_145113354.1">
    <property type="nucleotide sequence ID" value="NZ_CP036277.1"/>
</dbReference>
<keyword evidence="1" id="KW-0472">Membrane</keyword>
<dbReference type="Proteomes" id="UP000315647">
    <property type="component" value="Chromosome"/>
</dbReference>
<dbReference type="EMBL" id="CP036317">
    <property type="protein sequence ID" value="QDV20212.1"/>
    <property type="molecule type" value="Genomic_DNA"/>
</dbReference>
<evidence type="ECO:0000313" key="2">
    <source>
        <dbReference type="EMBL" id="QDT29393.1"/>
    </source>
</evidence>
<name>A0A517QCP3_9PLAN</name>
<feature type="transmembrane region" description="Helical" evidence="1">
    <location>
        <begin position="12"/>
        <end position="33"/>
    </location>
</feature>